<protein>
    <recommendedName>
        <fullName evidence="5">DUF2993 domain-containing protein</fullName>
    </recommendedName>
</protein>
<feature type="region of interest" description="Disordered" evidence="1">
    <location>
        <begin position="1"/>
        <end position="22"/>
    </location>
</feature>
<dbReference type="EMBL" id="LT629688">
    <property type="protein sequence ID" value="SDE57184.1"/>
    <property type="molecule type" value="Genomic_DNA"/>
</dbReference>
<dbReference type="AlphaFoldDB" id="A0A1G7E0J6"/>
<name>A0A1G7E0J6_9ACTN</name>
<keyword evidence="2" id="KW-1133">Transmembrane helix</keyword>
<evidence type="ECO:0000313" key="4">
    <source>
        <dbReference type="Proteomes" id="UP000198546"/>
    </source>
</evidence>
<evidence type="ECO:0000313" key="3">
    <source>
        <dbReference type="EMBL" id="SDE57184.1"/>
    </source>
</evidence>
<accession>A0A1G7E0J6</accession>
<reference evidence="3 4" key="1">
    <citation type="submission" date="2016-10" db="EMBL/GenBank/DDBJ databases">
        <authorList>
            <person name="de Groot N.N."/>
        </authorList>
    </citation>
    <scope>NUCLEOTIDE SEQUENCE [LARGE SCALE GENOMIC DNA]</scope>
    <source>
        <strain evidence="3 4">MON 2.2</strain>
    </source>
</reference>
<evidence type="ECO:0000256" key="1">
    <source>
        <dbReference type="SAM" id="MobiDB-lite"/>
    </source>
</evidence>
<dbReference type="InterPro" id="IPR021373">
    <property type="entry name" value="DUF2993"/>
</dbReference>
<gene>
    <name evidence="3" type="ORF">SAMN04489747_3781</name>
</gene>
<dbReference type="STRING" id="675864.SAMN04489747_3781"/>
<feature type="compositionally biased region" description="Low complexity" evidence="1">
    <location>
        <begin position="1"/>
        <end position="14"/>
    </location>
</feature>
<evidence type="ECO:0008006" key="5">
    <source>
        <dbReference type="Google" id="ProtNLM"/>
    </source>
</evidence>
<proteinExistence type="predicted"/>
<dbReference type="Pfam" id="PF11209">
    <property type="entry name" value="LmeA"/>
    <property type="match status" value="1"/>
</dbReference>
<sequence>MTDPTGTTGTTVTPGRGGGRSSRVPYRTVVEVVAVVLGLVGLLWGADALARAGAESLIARNVQDATGVAESPEVEVHGAFFLPQVIRGAYSSVDVTARGVTNGPLRLERVQSHLVDVRVPFRDVLLQDVRRIGIGRAEGQVTLTYADVNSYLERTGRPLTLTPLEDGELRLAGEVDLLTQQVDVSAVVRLSAAEGGLRVSPVAIQGGQGLDEVSRLLLGERLGFTVPLDTLPFGLGLTEVSPGPDGVLVDVRGSRIVLGP</sequence>
<keyword evidence="2" id="KW-0812">Transmembrane</keyword>
<feature type="transmembrane region" description="Helical" evidence="2">
    <location>
        <begin position="29"/>
        <end position="50"/>
    </location>
</feature>
<organism evidence="3 4">
    <name type="scientific">Auraticoccus monumenti</name>
    <dbReference type="NCBI Taxonomy" id="675864"/>
    <lineage>
        <taxon>Bacteria</taxon>
        <taxon>Bacillati</taxon>
        <taxon>Actinomycetota</taxon>
        <taxon>Actinomycetes</taxon>
        <taxon>Propionibacteriales</taxon>
        <taxon>Propionibacteriaceae</taxon>
        <taxon>Auraticoccus</taxon>
    </lineage>
</organism>
<dbReference type="Proteomes" id="UP000198546">
    <property type="component" value="Chromosome i"/>
</dbReference>
<dbReference type="RefSeq" id="WP_157677214.1">
    <property type="nucleotide sequence ID" value="NZ_LT629688.1"/>
</dbReference>
<dbReference type="OrthoDB" id="5194061at2"/>
<keyword evidence="2" id="KW-0472">Membrane</keyword>
<keyword evidence="4" id="KW-1185">Reference proteome</keyword>
<evidence type="ECO:0000256" key="2">
    <source>
        <dbReference type="SAM" id="Phobius"/>
    </source>
</evidence>